<dbReference type="AlphaFoldDB" id="A0A7Z1AUN3"/>
<reference evidence="3 4" key="1">
    <citation type="submission" date="2016-12" db="EMBL/GenBank/DDBJ databases">
        <title>The draft genome sequence of Actinophytocola xinjiangensis.</title>
        <authorList>
            <person name="Wang W."/>
            <person name="Yuan L."/>
        </authorList>
    </citation>
    <scope>NUCLEOTIDE SEQUENCE [LARGE SCALE GENOMIC DNA]</scope>
    <source>
        <strain evidence="3 4">CGMCC 4.4663</strain>
    </source>
</reference>
<keyword evidence="2" id="KW-1133">Transmembrane helix</keyword>
<evidence type="ECO:0000313" key="4">
    <source>
        <dbReference type="Proteomes" id="UP000185696"/>
    </source>
</evidence>
<feature type="region of interest" description="Disordered" evidence="1">
    <location>
        <begin position="151"/>
        <end position="178"/>
    </location>
</feature>
<keyword evidence="4" id="KW-1185">Reference proteome</keyword>
<name>A0A7Z1AUN3_9PSEU</name>
<protein>
    <recommendedName>
        <fullName evidence="5">Anti-sigma-M factor RsmA</fullName>
    </recommendedName>
</protein>
<proteinExistence type="predicted"/>
<dbReference type="RefSeq" id="WP_075136782.1">
    <property type="nucleotide sequence ID" value="NZ_MSIF01000022.1"/>
</dbReference>
<dbReference type="Proteomes" id="UP000185696">
    <property type="component" value="Unassembled WGS sequence"/>
</dbReference>
<gene>
    <name evidence="3" type="ORF">BLA60_32015</name>
</gene>
<evidence type="ECO:0000313" key="3">
    <source>
        <dbReference type="EMBL" id="OLF06279.1"/>
    </source>
</evidence>
<dbReference type="EMBL" id="MSIF01000022">
    <property type="protein sequence ID" value="OLF06279.1"/>
    <property type="molecule type" value="Genomic_DNA"/>
</dbReference>
<keyword evidence="2" id="KW-0472">Membrane</keyword>
<comment type="caution">
    <text evidence="3">The sequence shown here is derived from an EMBL/GenBank/DDBJ whole genome shotgun (WGS) entry which is preliminary data.</text>
</comment>
<evidence type="ECO:0008006" key="5">
    <source>
        <dbReference type="Google" id="ProtNLM"/>
    </source>
</evidence>
<dbReference type="OrthoDB" id="4566632at2"/>
<organism evidence="3 4">
    <name type="scientific">Actinophytocola xinjiangensis</name>
    <dbReference type="NCBI Taxonomy" id="485602"/>
    <lineage>
        <taxon>Bacteria</taxon>
        <taxon>Bacillati</taxon>
        <taxon>Actinomycetota</taxon>
        <taxon>Actinomycetes</taxon>
        <taxon>Pseudonocardiales</taxon>
        <taxon>Pseudonocardiaceae</taxon>
    </lineage>
</organism>
<sequence length="268" mass="27014">MTDNVRGSLGPPWSVDLLADLHAGALDLDESERLWPQVNADPDARAVIEALDSVRGDLGDLSTAPVEPMPAQFAAGLDAALAAEAQRHFARPQAPVATAPPAPPTPPPAPVIDLAAARKRRNRMAAWGAGVLTAAAAAIAVAVVAVPSNSTDGSGIAGDAPKSTQQDSEGASAAPPLALSSDNLNQAIPLLGGKTDYGDLQDEAGLRACLDQNEIPSAGVAGVSPVTFDGTEAVAALFGAGETGQAGKFRLVVLTADCEVLAQSQLPS</sequence>
<evidence type="ECO:0000256" key="2">
    <source>
        <dbReference type="SAM" id="Phobius"/>
    </source>
</evidence>
<evidence type="ECO:0000256" key="1">
    <source>
        <dbReference type="SAM" id="MobiDB-lite"/>
    </source>
</evidence>
<accession>A0A7Z1AUN3</accession>
<keyword evidence="2" id="KW-0812">Transmembrane</keyword>
<feature type="transmembrane region" description="Helical" evidence="2">
    <location>
        <begin position="124"/>
        <end position="146"/>
    </location>
</feature>